<sequence length="790" mass="84205">MTHTDAAATAPAPTATGLTSAEVAERVARGQVNDVPVRSSRSVGEIVRANVFTRFNAIIGVLWVIMLFVAPFQDSLFGYVILANTGIGIIQEWRAKKTLDSLAVIGEARPTVRRDGAAVTVGTSSLVLDDLIEIGPGDKIVVDGVCVEADGLEIDESLLTGEADPVVKRPGDEVMSGSFVVAGGGAFRATKVGREAYAAQLAEEASRFTLVHSELRTGISTILKYVTWMMVPAAIGLVITQLFVKDNDLKDSIARTVGGIVPMVPEGLVLLTSVAFAIGVIRLGRKQCLVQELPAIEGLARVDTVCLDKTGTLTEGGMDVTDVHPLDGSDAGYVHKVLGALGASDPRPNTSLQAIIDAYPDADDWRCTEALPFSSARKYSGAAFNEGDGESSTWLLGAPDVLLAADDPALAETERLNEQGLRVLLLTRALRTLDDPEPARGARPAALVVLEQRLRPDAADTLRYFAEQDVRAKVISGDNAVSVGAVAAKLGLDGRTVDARGLPAERDAMGVALDEGTVFGRVTPQQKRDMVGALQSRGHTVAMTGDGVNDVLALKDADIGVAMGSGSEATRAVAQIVLLNNSFATLPSVVAEGRRVIGNITRVATLFLVKTVYSVLLALLVVCWQVEYPFLPRHLTLLSTLTIGVPAFFLALAPNKERARPHFVRRVMRYSIPGGVLAAVATFTTYLIARHHYSGEGALEAETSAATLTLFLISMWVLAIIARPYTWWRVLLVASMGSAFVVVLVVPWLQDFFALKLIGMTMPWIAVGVAAVAAAVLEFLWRRVDRMVAS</sequence>
<dbReference type="InterPro" id="IPR059000">
    <property type="entry name" value="ATPase_P-type_domA"/>
</dbReference>
<feature type="transmembrane region" description="Helical" evidence="9">
    <location>
        <begin position="667"/>
        <end position="689"/>
    </location>
</feature>
<feature type="transmembrane region" description="Helical" evidence="9">
    <location>
        <begin position="634"/>
        <end position="655"/>
    </location>
</feature>
<dbReference type="InterPro" id="IPR023214">
    <property type="entry name" value="HAD_sf"/>
</dbReference>
<feature type="transmembrane region" description="Helical" evidence="9">
    <location>
        <begin position="701"/>
        <end position="721"/>
    </location>
</feature>
<dbReference type="InterPro" id="IPR023299">
    <property type="entry name" value="ATPase_P-typ_cyto_dom_N"/>
</dbReference>
<name>A0ABW9ITL8_STRGJ</name>
<feature type="transmembrane region" description="Helical" evidence="9">
    <location>
        <begin position="76"/>
        <end position="93"/>
    </location>
</feature>
<dbReference type="InterPro" id="IPR023298">
    <property type="entry name" value="ATPase_P-typ_TM_dom_sf"/>
</dbReference>
<dbReference type="InterPro" id="IPR036412">
    <property type="entry name" value="HAD-like_sf"/>
</dbReference>
<dbReference type="EMBL" id="JBJVNE010000020">
    <property type="protein sequence ID" value="MFM9651332.1"/>
    <property type="molecule type" value="Genomic_DNA"/>
</dbReference>
<feature type="transmembrane region" description="Helical" evidence="9">
    <location>
        <begin position="264"/>
        <end position="283"/>
    </location>
</feature>
<keyword evidence="7 9" id="KW-0472">Membrane</keyword>
<dbReference type="PANTHER" id="PTHR42861">
    <property type="entry name" value="CALCIUM-TRANSPORTING ATPASE"/>
    <property type="match status" value="1"/>
</dbReference>
<feature type="transmembrane region" description="Helical" evidence="9">
    <location>
        <begin position="728"/>
        <end position="749"/>
    </location>
</feature>
<dbReference type="PROSITE" id="PS00154">
    <property type="entry name" value="ATPASE_E1_E2"/>
    <property type="match status" value="1"/>
</dbReference>
<dbReference type="Gene3D" id="3.40.1110.10">
    <property type="entry name" value="Calcium-transporting ATPase, cytoplasmic domain N"/>
    <property type="match status" value="1"/>
</dbReference>
<dbReference type="Pfam" id="PF00702">
    <property type="entry name" value="Hydrolase"/>
    <property type="match status" value="1"/>
</dbReference>
<evidence type="ECO:0000256" key="2">
    <source>
        <dbReference type="ARBA" id="ARBA00022692"/>
    </source>
</evidence>
<feature type="transmembrane region" description="Helical" evidence="9">
    <location>
        <begin position="51"/>
        <end position="70"/>
    </location>
</feature>
<protein>
    <submittedName>
        <fullName evidence="12">HAD-IC family P-type ATPase</fullName>
    </submittedName>
</protein>
<feature type="transmembrane region" description="Helical" evidence="9">
    <location>
        <begin position="761"/>
        <end position="781"/>
    </location>
</feature>
<feature type="domain" description="Cation-transporting P-type ATPase C-terminal" evidence="11">
    <location>
        <begin position="628"/>
        <end position="779"/>
    </location>
</feature>
<evidence type="ECO:0000259" key="11">
    <source>
        <dbReference type="Pfam" id="PF00689"/>
    </source>
</evidence>
<dbReference type="InterPro" id="IPR001757">
    <property type="entry name" value="P_typ_ATPase"/>
</dbReference>
<dbReference type="RefSeq" id="WP_150471572.1">
    <property type="nucleotide sequence ID" value="NZ_BMVS01000015.1"/>
</dbReference>
<dbReference type="SUPFAM" id="SSF81660">
    <property type="entry name" value="Metal cation-transporting ATPase, ATP-binding domain N"/>
    <property type="match status" value="1"/>
</dbReference>
<dbReference type="SFLD" id="SFLDF00027">
    <property type="entry name" value="p-type_atpase"/>
    <property type="match status" value="1"/>
</dbReference>
<dbReference type="Pfam" id="PF00122">
    <property type="entry name" value="E1-E2_ATPase"/>
    <property type="match status" value="1"/>
</dbReference>
<dbReference type="InterPro" id="IPR006068">
    <property type="entry name" value="ATPase_P-typ_cation-transptr_C"/>
</dbReference>
<dbReference type="Gene3D" id="2.70.150.10">
    <property type="entry name" value="Calcium-transporting ATPase, cytoplasmic transduction domain A"/>
    <property type="match status" value="1"/>
</dbReference>
<dbReference type="InterPro" id="IPR018303">
    <property type="entry name" value="ATPase_P-typ_P_site"/>
</dbReference>
<proteinExistence type="predicted"/>
<dbReference type="SFLD" id="SFLDS00003">
    <property type="entry name" value="Haloacid_Dehalogenase"/>
    <property type="match status" value="1"/>
</dbReference>
<keyword evidence="4" id="KW-0067">ATP-binding</keyword>
<gene>
    <name evidence="12" type="ORF">ACKI1S_34925</name>
</gene>
<dbReference type="SFLD" id="SFLDG00002">
    <property type="entry name" value="C1.7:_P-type_atpase_like"/>
    <property type="match status" value="1"/>
</dbReference>
<evidence type="ECO:0000259" key="10">
    <source>
        <dbReference type="Pfam" id="PF00122"/>
    </source>
</evidence>
<keyword evidence="6 9" id="KW-1133">Transmembrane helix</keyword>
<accession>A0ABW9ITL8</accession>
<keyword evidence="13" id="KW-1185">Reference proteome</keyword>
<evidence type="ECO:0000313" key="12">
    <source>
        <dbReference type="EMBL" id="MFM9651332.1"/>
    </source>
</evidence>
<keyword evidence="5" id="KW-1278">Translocase</keyword>
<feature type="domain" description="P-type ATPase A" evidence="10">
    <location>
        <begin position="111"/>
        <end position="204"/>
    </location>
</feature>
<evidence type="ECO:0000256" key="7">
    <source>
        <dbReference type="ARBA" id="ARBA00023136"/>
    </source>
</evidence>
<comment type="catalytic activity">
    <reaction evidence="8">
        <text>ATP + H2O = ADP + phosphate + H(+)</text>
        <dbReference type="Rhea" id="RHEA:13065"/>
        <dbReference type="ChEBI" id="CHEBI:15377"/>
        <dbReference type="ChEBI" id="CHEBI:15378"/>
        <dbReference type="ChEBI" id="CHEBI:30616"/>
        <dbReference type="ChEBI" id="CHEBI:43474"/>
        <dbReference type="ChEBI" id="CHEBI:456216"/>
    </reaction>
</comment>
<dbReference type="SUPFAM" id="SSF56784">
    <property type="entry name" value="HAD-like"/>
    <property type="match status" value="1"/>
</dbReference>
<dbReference type="Gene3D" id="1.20.1110.10">
    <property type="entry name" value="Calcium-transporting ATPase, transmembrane domain"/>
    <property type="match status" value="1"/>
</dbReference>
<dbReference type="PRINTS" id="PR00120">
    <property type="entry name" value="HATPASE"/>
</dbReference>
<organism evidence="12 13">
    <name type="scientific">Streptomyces galilaeus</name>
    <dbReference type="NCBI Taxonomy" id="33899"/>
    <lineage>
        <taxon>Bacteria</taxon>
        <taxon>Bacillati</taxon>
        <taxon>Actinomycetota</taxon>
        <taxon>Actinomycetes</taxon>
        <taxon>Kitasatosporales</taxon>
        <taxon>Streptomycetaceae</taxon>
        <taxon>Streptomyces</taxon>
    </lineage>
</organism>
<dbReference type="InterPro" id="IPR044492">
    <property type="entry name" value="P_typ_ATPase_HD_dom"/>
</dbReference>
<evidence type="ECO:0000256" key="4">
    <source>
        <dbReference type="ARBA" id="ARBA00022840"/>
    </source>
</evidence>
<dbReference type="SUPFAM" id="SSF81665">
    <property type="entry name" value="Calcium ATPase, transmembrane domain M"/>
    <property type="match status" value="1"/>
</dbReference>
<dbReference type="Gene3D" id="3.40.50.1000">
    <property type="entry name" value="HAD superfamily/HAD-like"/>
    <property type="match status" value="1"/>
</dbReference>
<dbReference type="InterPro" id="IPR008250">
    <property type="entry name" value="ATPase_P-typ_transduc_dom_A_sf"/>
</dbReference>
<dbReference type="Proteomes" id="UP001631993">
    <property type="component" value="Unassembled WGS sequence"/>
</dbReference>
<keyword evidence="2 9" id="KW-0812">Transmembrane</keyword>
<dbReference type="GeneID" id="93763843"/>
<evidence type="ECO:0000256" key="1">
    <source>
        <dbReference type="ARBA" id="ARBA00004651"/>
    </source>
</evidence>
<keyword evidence="3" id="KW-0547">Nucleotide-binding</keyword>
<dbReference type="NCBIfam" id="TIGR01494">
    <property type="entry name" value="ATPase_P-type"/>
    <property type="match status" value="2"/>
</dbReference>
<evidence type="ECO:0000256" key="8">
    <source>
        <dbReference type="ARBA" id="ARBA00049360"/>
    </source>
</evidence>
<dbReference type="Pfam" id="PF00689">
    <property type="entry name" value="Cation_ATPase_C"/>
    <property type="match status" value="1"/>
</dbReference>
<comment type="subcellular location">
    <subcellularLocation>
        <location evidence="1">Cell membrane</location>
        <topology evidence="1">Multi-pass membrane protein</topology>
    </subcellularLocation>
</comment>
<reference evidence="12 13" key="1">
    <citation type="submission" date="2024-12" db="EMBL/GenBank/DDBJ databases">
        <title>Forecasting of Potato common scab and diversities of Pathogenic streptomyces spp. in china.</title>
        <authorList>
            <person name="Handique U."/>
            <person name="Wu J."/>
        </authorList>
    </citation>
    <scope>NUCLEOTIDE SEQUENCE [LARGE SCALE GENOMIC DNA]</scope>
    <source>
        <strain evidence="12 13">ZRIMU1585</strain>
    </source>
</reference>
<evidence type="ECO:0000256" key="5">
    <source>
        <dbReference type="ARBA" id="ARBA00022967"/>
    </source>
</evidence>
<comment type="caution">
    <text evidence="12">The sequence shown here is derived from an EMBL/GenBank/DDBJ whole genome shotgun (WGS) entry which is preliminary data.</text>
</comment>
<evidence type="ECO:0000256" key="6">
    <source>
        <dbReference type="ARBA" id="ARBA00022989"/>
    </source>
</evidence>
<evidence type="ECO:0000313" key="13">
    <source>
        <dbReference type="Proteomes" id="UP001631993"/>
    </source>
</evidence>
<dbReference type="SUPFAM" id="SSF81653">
    <property type="entry name" value="Calcium ATPase, transduction domain A"/>
    <property type="match status" value="1"/>
</dbReference>
<evidence type="ECO:0000256" key="3">
    <source>
        <dbReference type="ARBA" id="ARBA00022741"/>
    </source>
</evidence>
<feature type="transmembrane region" description="Helical" evidence="9">
    <location>
        <begin position="225"/>
        <end position="244"/>
    </location>
</feature>
<evidence type="ECO:0000256" key="9">
    <source>
        <dbReference type="SAM" id="Phobius"/>
    </source>
</evidence>
<feature type="transmembrane region" description="Helical" evidence="9">
    <location>
        <begin position="603"/>
        <end position="622"/>
    </location>
</feature>
<dbReference type="PRINTS" id="PR00119">
    <property type="entry name" value="CATATPASE"/>
</dbReference>